<evidence type="ECO:0000313" key="3">
    <source>
        <dbReference type="EMBL" id="OZS42982.1"/>
    </source>
</evidence>
<dbReference type="Proteomes" id="UP000215999">
    <property type="component" value="Unassembled WGS sequence"/>
</dbReference>
<evidence type="ECO:0000259" key="1">
    <source>
        <dbReference type="Pfam" id="PF18925"/>
    </source>
</evidence>
<dbReference type="RefSeq" id="WP_094957766.1">
    <property type="nucleotide sequence ID" value="NZ_JAUOPU010000018.1"/>
</dbReference>
<proteinExistence type="predicted"/>
<evidence type="ECO:0000313" key="5">
    <source>
        <dbReference type="Proteomes" id="UP001170624"/>
    </source>
</evidence>
<accession>A0AAW7Y6L3</accession>
<dbReference type="Proteomes" id="UP001170624">
    <property type="component" value="Unassembled WGS sequence"/>
</dbReference>
<keyword evidence="4" id="KW-1185">Reference proteome</keyword>
<dbReference type="InterPro" id="IPR043732">
    <property type="entry name" value="DUF5675"/>
</dbReference>
<dbReference type="AlphaFoldDB" id="A0AAW7Y6L3"/>
<reference evidence="3 4" key="1">
    <citation type="journal article" date="2016" name="Antonie Van Leeuwenhoek">
        <title>Photobacterium sanguinicancri sp. nov. isolated from marine animals.</title>
        <authorList>
            <person name="Gomez-Gil B."/>
            <person name="Roque A."/>
            <person name="Rotllant G."/>
            <person name="Romalde J.L."/>
            <person name="Doce A."/>
            <person name="Eggermont M."/>
            <person name="Defoirdt T."/>
        </authorList>
    </citation>
    <scope>NUCLEOTIDE SEQUENCE [LARGE SCALE GENOMIC DNA]</scope>
    <source>
        <strain evidence="3 4">CAIM 1827</strain>
    </source>
</reference>
<dbReference type="EMBL" id="JAUOPU010000018">
    <property type="protein sequence ID" value="MDO6543999.1"/>
    <property type="molecule type" value="Genomic_DNA"/>
</dbReference>
<reference evidence="3" key="2">
    <citation type="submission" date="2017-07" db="EMBL/GenBank/DDBJ databases">
        <authorList>
            <person name="Gomez-Gil B."/>
            <person name="Enciso-Ibarra K."/>
        </authorList>
    </citation>
    <scope>NUCLEOTIDE SEQUENCE</scope>
    <source>
        <strain evidence="3">CAIM 1827</strain>
    </source>
</reference>
<protein>
    <submittedName>
        <fullName evidence="2">DUF5675 family protein</fullName>
    </submittedName>
</protein>
<reference evidence="2" key="3">
    <citation type="submission" date="2023-07" db="EMBL/GenBank/DDBJ databases">
        <title>Genome content predicts the carbon catabolic preferences of heterotrophic bacteria.</title>
        <authorList>
            <person name="Gralka M."/>
        </authorList>
    </citation>
    <scope>NUCLEOTIDE SEQUENCE</scope>
    <source>
        <strain evidence="2">G2M05</strain>
    </source>
</reference>
<feature type="domain" description="DUF5675" evidence="1">
    <location>
        <begin position="12"/>
        <end position="130"/>
    </location>
</feature>
<dbReference type="EMBL" id="NOIF01000110">
    <property type="protein sequence ID" value="OZS42982.1"/>
    <property type="molecule type" value="Genomic_DNA"/>
</dbReference>
<evidence type="ECO:0000313" key="4">
    <source>
        <dbReference type="Proteomes" id="UP000215999"/>
    </source>
</evidence>
<gene>
    <name evidence="3" type="ORF">ASV53_15685</name>
    <name evidence="2" type="ORF">Q4568_15750</name>
</gene>
<evidence type="ECO:0000313" key="2">
    <source>
        <dbReference type="EMBL" id="MDO6543999.1"/>
    </source>
</evidence>
<name>A0AAW7Y6L3_9GAMM</name>
<comment type="caution">
    <text evidence="2">The sequence shown here is derived from an EMBL/GenBank/DDBJ whole genome shotgun (WGS) entry which is preliminary data.</text>
</comment>
<organism evidence="2 5">
    <name type="scientific">Photobacterium sanguinicancri</name>
    <dbReference type="NCBI Taxonomy" id="875932"/>
    <lineage>
        <taxon>Bacteria</taxon>
        <taxon>Pseudomonadati</taxon>
        <taxon>Pseudomonadota</taxon>
        <taxon>Gammaproteobacteria</taxon>
        <taxon>Vibrionales</taxon>
        <taxon>Vibrionaceae</taxon>
        <taxon>Photobacterium</taxon>
    </lineage>
</organism>
<sequence length="145" mass="16412">MVDNRSKVTINVKRIKQFGETTLGKLTIEGVNKSWFVLEPGGPDSKVENSDKRIAAGAYKVKPFTGNRYKNVYELKNVPGRKYILIHPGNYHKNTEGCLMPGKTWGVLKDSHFYVGNSKAAIKEIFSEMSKYQDIEIKITNQLES</sequence>
<dbReference type="Pfam" id="PF18925">
    <property type="entry name" value="DUF5675"/>
    <property type="match status" value="1"/>
</dbReference>